<reference evidence="2 3" key="2">
    <citation type="submission" date="2018-11" db="EMBL/GenBank/DDBJ databases">
        <authorList>
            <consortium name="Pathogen Informatics"/>
        </authorList>
    </citation>
    <scope>NUCLEOTIDE SEQUENCE [LARGE SCALE GENOMIC DNA]</scope>
</reference>
<accession>A0A0N5DAC0</accession>
<keyword evidence="3" id="KW-1185">Reference proteome</keyword>
<organism evidence="4">
    <name type="scientific">Thelazia callipaeda</name>
    <name type="common">Oriental eyeworm</name>
    <name type="synonym">Parasitic nematode</name>
    <dbReference type="NCBI Taxonomy" id="103827"/>
    <lineage>
        <taxon>Eukaryota</taxon>
        <taxon>Metazoa</taxon>
        <taxon>Ecdysozoa</taxon>
        <taxon>Nematoda</taxon>
        <taxon>Chromadorea</taxon>
        <taxon>Rhabditida</taxon>
        <taxon>Spirurina</taxon>
        <taxon>Spiruromorpha</taxon>
        <taxon>Thelazioidea</taxon>
        <taxon>Thelaziidae</taxon>
        <taxon>Thelazia</taxon>
    </lineage>
</organism>
<dbReference type="OrthoDB" id="191686at2759"/>
<evidence type="ECO:0000313" key="3">
    <source>
        <dbReference type="Proteomes" id="UP000276776"/>
    </source>
</evidence>
<dbReference type="InterPro" id="IPR028846">
    <property type="entry name" value="Recoverin"/>
</dbReference>
<dbReference type="SUPFAM" id="SSF47473">
    <property type="entry name" value="EF-hand"/>
    <property type="match status" value="1"/>
</dbReference>
<evidence type="ECO:0000256" key="1">
    <source>
        <dbReference type="ARBA" id="ARBA00022737"/>
    </source>
</evidence>
<sequence>MQCTELDELMKRELTVQPPSIDDLRKHTRNVFSSKYIKYMYSKFKNECPAGRMRIANFRQMFGPYLPSYLNNDYILRLFTAFANGKDEVSFQQDLMESLALLCLPTPEANAIWTIRMIKGCDADTITQTELISFVRSVFQMVMEKSKNNTAAEYGLQMVDSSLQDIVLHRSQKTFKVND</sequence>
<gene>
    <name evidence="2" type="ORF">TCLT_LOCUS10100</name>
</gene>
<evidence type="ECO:0000313" key="4">
    <source>
        <dbReference type="WBParaSite" id="TCLT_0001011101-mRNA-1"/>
    </source>
</evidence>
<dbReference type="OMA" id="WIKYMYA"/>
<proteinExistence type="predicted"/>
<dbReference type="InterPro" id="IPR011992">
    <property type="entry name" value="EF-hand-dom_pair"/>
</dbReference>
<reference evidence="4" key="1">
    <citation type="submission" date="2017-02" db="UniProtKB">
        <authorList>
            <consortium name="WormBaseParasite"/>
        </authorList>
    </citation>
    <scope>IDENTIFICATION</scope>
</reference>
<dbReference type="WBParaSite" id="TCLT_0001011101-mRNA-1">
    <property type="protein sequence ID" value="TCLT_0001011101-mRNA-1"/>
    <property type="gene ID" value="TCLT_0001011101"/>
</dbReference>
<dbReference type="Gene3D" id="1.10.238.10">
    <property type="entry name" value="EF-hand"/>
    <property type="match status" value="1"/>
</dbReference>
<dbReference type="PANTHER" id="PTHR23055">
    <property type="entry name" value="CALCIUM BINDING PROTEINS"/>
    <property type="match status" value="1"/>
</dbReference>
<keyword evidence="1" id="KW-0677">Repeat</keyword>
<evidence type="ECO:0000313" key="2">
    <source>
        <dbReference type="EMBL" id="VDN07777.1"/>
    </source>
</evidence>
<dbReference type="PANTHER" id="PTHR23055:SF171">
    <property type="entry name" value="EF-HAND DOMAIN-CONTAINING PROTEIN"/>
    <property type="match status" value="1"/>
</dbReference>
<dbReference type="GO" id="GO:0005509">
    <property type="term" value="F:calcium ion binding"/>
    <property type="evidence" value="ECO:0007669"/>
    <property type="project" value="InterPro"/>
</dbReference>
<dbReference type="AlphaFoldDB" id="A0A0N5DAC0"/>
<protein>
    <submittedName>
        <fullName evidence="4">SEC7 domain-containing protein</fullName>
    </submittedName>
</protein>
<dbReference type="STRING" id="103827.A0A0N5DAC0"/>
<dbReference type="EMBL" id="UYYF01004975">
    <property type="protein sequence ID" value="VDN07777.1"/>
    <property type="molecule type" value="Genomic_DNA"/>
</dbReference>
<dbReference type="Proteomes" id="UP000276776">
    <property type="component" value="Unassembled WGS sequence"/>
</dbReference>
<name>A0A0N5DAC0_THECL</name>